<sequence length="117" mass="14012">MYFDYYNKHDKEGLLSVMTEHHNSPNAVWGFDDLEYMKIIELEDVTNSIREYVDDYLTTGRGSINGVKKENVRVFTCFYEVKYREETGPQNSGKYKMKYILIRQDERSPWLIDDRGY</sequence>
<evidence type="ECO:0000313" key="2">
    <source>
        <dbReference type="EMBL" id="MBC9786124.1"/>
    </source>
</evidence>
<comment type="caution">
    <text evidence="2">The sequence shown here is derived from an EMBL/GenBank/DDBJ whole genome shotgun (WGS) entry which is preliminary data.</text>
</comment>
<accession>A0ABR7T5S0</accession>
<evidence type="ECO:0000259" key="1">
    <source>
        <dbReference type="Pfam" id="PF16111"/>
    </source>
</evidence>
<proteinExistence type="predicted"/>
<keyword evidence="3" id="KW-1185">Reference proteome</keyword>
<dbReference type="InterPro" id="IPR032256">
    <property type="entry name" value="DUF4829"/>
</dbReference>
<dbReference type="Proteomes" id="UP000617402">
    <property type="component" value="Unassembled WGS sequence"/>
</dbReference>
<evidence type="ECO:0000313" key="3">
    <source>
        <dbReference type="Proteomes" id="UP000617402"/>
    </source>
</evidence>
<dbReference type="Pfam" id="PF16111">
    <property type="entry name" value="DUF4829"/>
    <property type="match status" value="1"/>
</dbReference>
<organism evidence="2 3">
    <name type="scientific">Heliobacterium chlorum</name>
    <dbReference type="NCBI Taxonomy" id="2698"/>
    <lineage>
        <taxon>Bacteria</taxon>
        <taxon>Bacillati</taxon>
        <taxon>Bacillota</taxon>
        <taxon>Clostridia</taxon>
        <taxon>Eubacteriales</taxon>
        <taxon>Heliobacteriaceae</taxon>
        <taxon>Heliobacterium</taxon>
    </lineage>
</organism>
<feature type="domain" description="DUF4829" evidence="1">
    <location>
        <begin position="2"/>
        <end position="116"/>
    </location>
</feature>
<dbReference type="EMBL" id="JACVHF010000026">
    <property type="protein sequence ID" value="MBC9786124.1"/>
    <property type="molecule type" value="Genomic_DNA"/>
</dbReference>
<protein>
    <submittedName>
        <fullName evidence="2">DUF4829 domain-containing protein</fullName>
    </submittedName>
</protein>
<gene>
    <name evidence="2" type="ORF">H1S01_16775</name>
</gene>
<name>A0ABR7T5S0_HELCL</name>
<reference evidence="2 3" key="1">
    <citation type="submission" date="2020-07" db="EMBL/GenBank/DDBJ databases">
        <title>Draft whole-genome sequence of Heliobacterium chlorum DSM 3682, type strain.</title>
        <authorList>
            <person name="Kyndt J.A."/>
            <person name="Meyer T.E."/>
            <person name="Imhoff J.F."/>
        </authorList>
    </citation>
    <scope>NUCLEOTIDE SEQUENCE [LARGE SCALE GENOMIC DNA]</scope>
    <source>
        <strain evidence="2 3">DSM 3682</strain>
    </source>
</reference>